<dbReference type="GO" id="GO:0043171">
    <property type="term" value="P:peptide catabolic process"/>
    <property type="evidence" value="ECO:0007669"/>
    <property type="project" value="TreeGrafter"/>
</dbReference>
<dbReference type="EMBL" id="JAAGAX010000017">
    <property type="protein sequence ID" value="KAF2287052.1"/>
    <property type="molecule type" value="Genomic_DNA"/>
</dbReference>
<dbReference type="PANTHER" id="PTHR11533:SF174">
    <property type="entry name" value="PUROMYCIN-SENSITIVE AMINOPEPTIDASE-RELATED"/>
    <property type="match status" value="1"/>
</dbReference>
<dbReference type="GO" id="GO:0005615">
    <property type="term" value="C:extracellular space"/>
    <property type="evidence" value="ECO:0007669"/>
    <property type="project" value="TreeGrafter"/>
</dbReference>
<dbReference type="Pfam" id="PF11838">
    <property type="entry name" value="ERAP1_C"/>
    <property type="match status" value="1"/>
</dbReference>
<dbReference type="GO" id="GO:0070006">
    <property type="term" value="F:metalloaminopeptidase activity"/>
    <property type="evidence" value="ECO:0007669"/>
    <property type="project" value="TreeGrafter"/>
</dbReference>
<organism evidence="3 4">
    <name type="scientific">Hevea brasiliensis</name>
    <name type="common">Para rubber tree</name>
    <name type="synonym">Siphonia brasiliensis</name>
    <dbReference type="NCBI Taxonomy" id="3981"/>
    <lineage>
        <taxon>Eukaryota</taxon>
        <taxon>Viridiplantae</taxon>
        <taxon>Streptophyta</taxon>
        <taxon>Embryophyta</taxon>
        <taxon>Tracheophyta</taxon>
        <taxon>Spermatophyta</taxon>
        <taxon>Magnoliopsida</taxon>
        <taxon>eudicotyledons</taxon>
        <taxon>Gunneridae</taxon>
        <taxon>Pentapetalae</taxon>
        <taxon>rosids</taxon>
        <taxon>fabids</taxon>
        <taxon>Malpighiales</taxon>
        <taxon>Euphorbiaceae</taxon>
        <taxon>Crotonoideae</taxon>
        <taxon>Micrandreae</taxon>
        <taxon>Hevea</taxon>
    </lineage>
</organism>
<reference evidence="3 4" key="1">
    <citation type="journal article" date="2020" name="Mol. Plant">
        <title>The Chromosome-Based Rubber Tree Genome Provides New Insights into Spurge Genome Evolution and Rubber Biosynthesis.</title>
        <authorList>
            <person name="Liu J."/>
            <person name="Shi C."/>
            <person name="Shi C.C."/>
            <person name="Li W."/>
            <person name="Zhang Q.J."/>
            <person name="Zhang Y."/>
            <person name="Li K."/>
            <person name="Lu H.F."/>
            <person name="Shi C."/>
            <person name="Zhu S.T."/>
            <person name="Xiao Z.Y."/>
            <person name="Nan H."/>
            <person name="Yue Y."/>
            <person name="Zhu X.G."/>
            <person name="Wu Y."/>
            <person name="Hong X.N."/>
            <person name="Fan G.Y."/>
            <person name="Tong Y."/>
            <person name="Zhang D."/>
            <person name="Mao C.L."/>
            <person name="Liu Y.L."/>
            <person name="Hao S.J."/>
            <person name="Liu W.Q."/>
            <person name="Lv M.Q."/>
            <person name="Zhang H.B."/>
            <person name="Liu Y."/>
            <person name="Hu-Tang G.R."/>
            <person name="Wang J.P."/>
            <person name="Wang J.H."/>
            <person name="Sun Y.H."/>
            <person name="Ni S.B."/>
            <person name="Chen W.B."/>
            <person name="Zhang X.C."/>
            <person name="Jiao Y.N."/>
            <person name="Eichler E.E."/>
            <person name="Li G.H."/>
            <person name="Liu X."/>
            <person name="Gao L.Z."/>
        </authorList>
    </citation>
    <scope>NUCLEOTIDE SEQUENCE [LARGE SCALE GENOMIC DNA]</scope>
    <source>
        <strain evidence="4">cv. GT1</strain>
        <tissue evidence="3">Leaf</tissue>
    </source>
</reference>
<protein>
    <recommendedName>
        <fullName evidence="2">ERAP1-like C-terminal domain-containing protein</fullName>
    </recommendedName>
</protein>
<evidence type="ECO:0000313" key="3">
    <source>
        <dbReference type="EMBL" id="KAF2287052.1"/>
    </source>
</evidence>
<keyword evidence="4" id="KW-1185">Reference proteome</keyword>
<evidence type="ECO:0000256" key="1">
    <source>
        <dbReference type="ARBA" id="ARBA00010136"/>
    </source>
</evidence>
<dbReference type="Proteomes" id="UP000467840">
    <property type="component" value="Chromosome 3"/>
</dbReference>
<dbReference type="GO" id="GO:0008270">
    <property type="term" value="F:zinc ion binding"/>
    <property type="evidence" value="ECO:0007669"/>
    <property type="project" value="TreeGrafter"/>
</dbReference>
<comment type="similarity">
    <text evidence="1">Belongs to the peptidase M1 family.</text>
</comment>
<dbReference type="Gene3D" id="1.25.50.20">
    <property type="match status" value="1"/>
</dbReference>
<feature type="domain" description="ERAP1-like C-terminal" evidence="2">
    <location>
        <begin position="12"/>
        <end position="159"/>
    </location>
</feature>
<dbReference type="GO" id="GO:0005737">
    <property type="term" value="C:cytoplasm"/>
    <property type="evidence" value="ECO:0007669"/>
    <property type="project" value="TreeGrafter"/>
</dbReference>
<dbReference type="PANTHER" id="PTHR11533">
    <property type="entry name" value="PROTEASE M1 ZINC METALLOPROTEASE"/>
    <property type="match status" value="1"/>
</dbReference>
<dbReference type="InterPro" id="IPR050344">
    <property type="entry name" value="Peptidase_M1_aminopeptidases"/>
</dbReference>
<dbReference type="GO" id="GO:0042277">
    <property type="term" value="F:peptide binding"/>
    <property type="evidence" value="ECO:0007669"/>
    <property type="project" value="TreeGrafter"/>
</dbReference>
<sequence length="256" mass="28868">MMEAKHQAIQDLDEMLGWDPIQGESHLDAMLRGEILTALAVFGHDPTLNEASKRFHAFVDDRNTPLLPSDIRKAAYMAVMQRVSTSNRSGFEYLLRFYGETDLSQERTRILSSLASCPDPNIVLEVLNFVSSSEVRSQDAVFGLAVSKEGRETAWTWLKFASFEKAKEVEEFFASRTISSVARTLKQSIERVNVNAKRARFKKYVAAACAAESIPSPLYPKSNMAIAHELDKQVRMKYSVSYRVLSIHKLDALDKV</sequence>
<gene>
    <name evidence="3" type="ORF">GH714_037206</name>
</gene>
<proteinExistence type="inferred from homology"/>
<dbReference type="AlphaFoldDB" id="A0A6A6KDT9"/>
<evidence type="ECO:0000259" key="2">
    <source>
        <dbReference type="Pfam" id="PF11838"/>
    </source>
</evidence>
<dbReference type="GO" id="GO:0006508">
    <property type="term" value="P:proteolysis"/>
    <property type="evidence" value="ECO:0007669"/>
    <property type="project" value="TreeGrafter"/>
</dbReference>
<accession>A0A6A6KDT9</accession>
<comment type="caution">
    <text evidence="3">The sequence shown here is derived from an EMBL/GenBank/DDBJ whole genome shotgun (WGS) entry which is preliminary data.</text>
</comment>
<dbReference type="InterPro" id="IPR024571">
    <property type="entry name" value="ERAP1-like_C_dom"/>
</dbReference>
<evidence type="ECO:0000313" key="4">
    <source>
        <dbReference type="Proteomes" id="UP000467840"/>
    </source>
</evidence>
<dbReference type="GO" id="GO:0016020">
    <property type="term" value="C:membrane"/>
    <property type="evidence" value="ECO:0007669"/>
    <property type="project" value="TreeGrafter"/>
</dbReference>
<name>A0A6A6KDT9_HEVBR</name>